<evidence type="ECO:0000256" key="1">
    <source>
        <dbReference type="SAM" id="MobiDB-lite"/>
    </source>
</evidence>
<reference evidence="2" key="1">
    <citation type="submission" date="2023-03" db="EMBL/GenBank/DDBJ databases">
        <title>Massive genome expansion in bonnet fungi (Mycena s.s.) driven by repeated elements and novel gene families across ecological guilds.</title>
        <authorList>
            <consortium name="Lawrence Berkeley National Laboratory"/>
            <person name="Harder C.B."/>
            <person name="Miyauchi S."/>
            <person name="Viragh M."/>
            <person name="Kuo A."/>
            <person name="Thoen E."/>
            <person name="Andreopoulos B."/>
            <person name="Lu D."/>
            <person name="Skrede I."/>
            <person name="Drula E."/>
            <person name="Henrissat B."/>
            <person name="Morin E."/>
            <person name="Kohler A."/>
            <person name="Barry K."/>
            <person name="LaButti K."/>
            <person name="Morin E."/>
            <person name="Salamov A."/>
            <person name="Lipzen A."/>
            <person name="Mereny Z."/>
            <person name="Hegedus B."/>
            <person name="Baldrian P."/>
            <person name="Stursova M."/>
            <person name="Weitz H."/>
            <person name="Taylor A."/>
            <person name="Grigoriev I.V."/>
            <person name="Nagy L.G."/>
            <person name="Martin F."/>
            <person name="Kauserud H."/>
        </authorList>
    </citation>
    <scope>NUCLEOTIDE SEQUENCE</scope>
    <source>
        <strain evidence="2">9144</strain>
    </source>
</reference>
<feature type="region of interest" description="Disordered" evidence="1">
    <location>
        <begin position="52"/>
        <end position="82"/>
    </location>
</feature>
<keyword evidence="3" id="KW-1185">Reference proteome</keyword>
<accession>A0AAD6YJ46</accession>
<dbReference type="Proteomes" id="UP001219525">
    <property type="component" value="Unassembled WGS sequence"/>
</dbReference>
<evidence type="ECO:0000313" key="2">
    <source>
        <dbReference type="EMBL" id="KAJ7221260.1"/>
    </source>
</evidence>
<comment type="caution">
    <text evidence="2">The sequence shown here is derived from an EMBL/GenBank/DDBJ whole genome shotgun (WGS) entry which is preliminary data.</text>
</comment>
<gene>
    <name evidence="2" type="ORF">GGX14DRAFT_388449</name>
</gene>
<protein>
    <submittedName>
        <fullName evidence="2">Uncharacterized protein</fullName>
    </submittedName>
</protein>
<evidence type="ECO:0000313" key="3">
    <source>
        <dbReference type="Proteomes" id="UP001219525"/>
    </source>
</evidence>
<sequence>MYTPLVSSTHSAAAAARLDAALGVVACVEVDVGVGVRVRTEQGLAQRTARLSPVPDIKTRRDSRLQREDEAPKNPTFTTARSGIQNRMFSLREVAREQKWADAGRFLPAASDQSRPGHTRAEVILTGPHASHFKASTPTCFQARSLLTT</sequence>
<name>A0AAD6YJ46_9AGAR</name>
<organism evidence="2 3">
    <name type="scientific">Mycena pura</name>
    <dbReference type="NCBI Taxonomy" id="153505"/>
    <lineage>
        <taxon>Eukaryota</taxon>
        <taxon>Fungi</taxon>
        <taxon>Dikarya</taxon>
        <taxon>Basidiomycota</taxon>
        <taxon>Agaricomycotina</taxon>
        <taxon>Agaricomycetes</taxon>
        <taxon>Agaricomycetidae</taxon>
        <taxon>Agaricales</taxon>
        <taxon>Marasmiineae</taxon>
        <taxon>Mycenaceae</taxon>
        <taxon>Mycena</taxon>
    </lineage>
</organism>
<feature type="compositionally biased region" description="Basic and acidic residues" evidence="1">
    <location>
        <begin position="57"/>
        <end position="72"/>
    </location>
</feature>
<proteinExistence type="predicted"/>
<dbReference type="EMBL" id="JARJCW010000008">
    <property type="protein sequence ID" value="KAJ7221260.1"/>
    <property type="molecule type" value="Genomic_DNA"/>
</dbReference>
<dbReference type="AlphaFoldDB" id="A0AAD6YJ46"/>